<sequence>MNQPHPTPSRSPGRPTAGPQGTRLFSAEELRQLASEAETASNGRASPHDPVLEGVSTGLKGRRHSLRSGRQTVGRRSDNDIVIDDLSVSASHAWIINQHGHYLIMNTLSTNGTFVNDKRVHEAVLKHGDRIRLGQAEFVFRTRERGLPTPSLLSYLAAGLMAAIALGVLIWQLAK</sequence>
<comment type="caution">
    <text evidence="4">The sequence shown here is derived from an EMBL/GenBank/DDBJ whole genome shotgun (WGS) entry which is preliminary data.</text>
</comment>
<keyword evidence="2" id="KW-0812">Transmembrane</keyword>
<reference evidence="4 5" key="1">
    <citation type="submission" date="2020-10" db="EMBL/GenBank/DDBJ databases">
        <title>Phylogeny of dyella-like bacteria.</title>
        <authorList>
            <person name="Fu J."/>
        </authorList>
    </citation>
    <scope>NUCLEOTIDE SEQUENCE [LARGE SCALE GENOMIC DNA]</scope>
    <source>
        <strain evidence="4 5">BB4</strain>
    </source>
</reference>
<feature type="transmembrane region" description="Helical" evidence="2">
    <location>
        <begin position="152"/>
        <end position="174"/>
    </location>
</feature>
<keyword evidence="2" id="KW-1133">Transmembrane helix</keyword>
<gene>
    <name evidence="4" type="ORF">ISS97_19030</name>
</gene>
<dbReference type="InterPro" id="IPR008984">
    <property type="entry name" value="SMAD_FHA_dom_sf"/>
</dbReference>
<dbReference type="Gene3D" id="2.60.200.20">
    <property type="match status" value="1"/>
</dbReference>
<evidence type="ECO:0000256" key="2">
    <source>
        <dbReference type="SAM" id="Phobius"/>
    </source>
</evidence>
<name>A0ABW8K901_9GAMM</name>
<dbReference type="PROSITE" id="PS50006">
    <property type="entry name" value="FHA_DOMAIN"/>
    <property type="match status" value="1"/>
</dbReference>
<feature type="region of interest" description="Disordered" evidence="1">
    <location>
        <begin position="1"/>
        <end position="73"/>
    </location>
</feature>
<dbReference type="SMART" id="SM00240">
    <property type="entry name" value="FHA"/>
    <property type="match status" value="1"/>
</dbReference>
<evidence type="ECO:0000259" key="3">
    <source>
        <dbReference type="PROSITE" id="PS50006"/>
    </source>
</evidence>
<keyword evidence="5" id="KW-1185">Reference proteome</keyword>
<dbReference type="PANTHER" id="PTHR23308">
    <property type="entry name" value="NUCLEAR INHIBITOR OF PROTEIN PHOSPHATASE-1"/>
    <property type="match status" value="1"/>
</dbReference>
<evidence type="ECO:0000313" key="4">
    <source>
        <dbReference type="EMBL" id="MFK2919365.1"/>
    </source>
</evidence>
<evidence type="ECO:0000256" key="1">
    <source>
        <dbReference type="SAM" id="MobiDB-lite"/>
    </source>
</evidence>
<dbReference type="InterPro" id="IPR000253">
    <property type="entry name" value="FHA_dom"/>
</dbReference>
<dbReference type="CDD" id="cd00060">
    <property type="entry name" value="FHA"/>
    <property type="match status" value="1"/>
</dbReference>
<evidence type="ECO:0000313" key="5">
    <source>
        <dbReference type="Proteomes" id="UP001620408"/>
    </source>
</evidence>
<dbReference type="Pfam" id="PF00498">
    <property type="entry name" value="FHA"/>
    <property type="match status" value="1"/>
</dbReference>
<feature type="domain" description="FHA" evidence="3">
    <location>
        <begin position="71"/>
        <end position="120"/>
    </location>
</feature>
<proteinExistence type="predicted"/>
<keyword evidence="2" id="KW-0472">Membrane</keyword>
<protein>
    <submittedName>
        <fullName evidence="4">FHA domain-containing protein</fullName>
    </submittedName>
</protein>
<dbReference type="EMBL" id="JADIKD010000012">
    <property type="protein sequence ID" value="MFK2919365.1"/>
    <property type="molecule type" value="Genomic_DNA"/>
</dbReference>
<dbReference type="InterPro" id="IPR050923">
    <property type="entry name" value="Cell_Proc_Reg/RNA_Proc"/>
</dbReference>
<organism evidence="4 5">
    <name type="scientific">Dyella koreensis</name>
    <dbReference type="NCBI Taxonomy" id="311235"/>
    <lineage>
        <taxon>Bacteria</taxon>
        <taxon>Pseudomonadati</taxon>
        <taxon>Pseudomonadota</taxon>
        <taxon>Gammaproteobacteria</taxon>
        <taxon>Lysobacterales</taxon>
        <taxon>Rhodanobacteraceae</taxon>
        <taxon>Dyella</taxon>
    </lineage>
</organism>
<accession>A0ABW8K901</accession>
<dbReference type="Proteomes" id="UP001620408">
    <property type="component" value="Unassembled WGS sequence"/>
</dbReference>
<dbReference type="SUPFAM" id="SSF49879">
    <property type="entry name" value="SMAD/FHA domain"/>
    <property type="match status" value="1"/>
</dbReference>